<organism evidence="1">
    <name type="scientific">Rhizophora mucronata</name>
    <name type="common">Asiatic mangrove</name>
    <dbReference type="NCBI Taxonomy" id="61149"/>
    <lineage>
        <taxon>Eukaryota</taxon>
        <taxon>Viridiplantae</taxon>
        <taxon>Streptophyta</taxon>
        <taxon>Embryophyta</taxon>
        <taxon>Tracheophyta</taxon>
        <taxon>Spermatophyta</taxon>
        <taxon>Magnoliopsida</taxon>
        <taxon>eudicotyledons</taxon>
        <taxon>Gunneridae</taxon>
        <taxon>Pentapetalae</taxon>
        <taxon>rosids</taxon>
        <taxon>fabids</taxon>
        <taxon>Malpighiales</taxon>
        <taxon>Rhizophoraceae</taxon>
        <taxon>Rhizophora</taxon>
    </lineage>
</organism>
<sequence>MLQLHFRMQCLYDLTEKLAVKVMHGRNINESISAHFCSKN</sequence>
<protein>
    <submittedName>
        <fullName evidence="1">Uncharacterized protein</fullName>
    </submittedName>
</protein>
<reference evidence="1" key="1">
    <citation type="submission" date="2018-02" db="EMBL/GenBank/DDBJ databases">
        <title>Rhizophora mucronata_Transcriptome.</title>
        <authorList>
            <person name="Meera S.P."/>
            <person name="Sreeshan A."/>
            <person name="Augustine A."/>
        </authorList>
    </citation>
    <scope>NUCLEOTIDE SEQUENCE</scope>
    <source>
        <tissue evidence="1">Leaf</tissue>
    </source>
</reference>
<evidence type="ECO:0000313" key="1">
    <source>
        <dbReference type="EMBL" id="MBX60045.1"/>
    </source>
</evidence>
<dbReference type="AlphaFoldDB" id="A0A2P2PZC7"/>
<accession>A0A2P2PZC7</accession>
<proteinExistence type="predicted"/>
<dbReference type="EMBL" id="GGEC01079561">
    <property type="protein sequence ID" value="MBX60045.1"/>
    <property type="molecule type" value="Transcribed_RNA"/>
</dbReference>
<name>A0A2P2PZC7_RHIMU</name>